<evidence type="ECO:0000313" key="6">
    <source>
        <dbReference type="Proteomes" id="UP000243688"/>
    </source>
</evidence>
<keyword evidence="1" id="KW-0689">Ribosomal protein</keyword>
<dbReference type="SUPFAM" id="SSF50104">
    <property type="entry name" value="Translation proteins SH3-like domain"/>
    <property type="match status" value="1"/>
</dbReference>
<accession>A0A2A6E2G6</accession>
<feature type="region of interest" description="Disordered" evidence="3">
    <location>
        <begin position="89"/>
        <end position="110"/>
    </location>
</feature>
<organism evidence="5 6">
    <name type="scientific">Candidatus Reconcilbacillus cellulovorans</name>
    <dbReference type="NCBI Taxonomy" id="1906605"/>
    <lineage>
        <taxon>Bacteria</taxon>
        <taxon>Bacillati</taxon>
        <taxon>Bacillota</taxon>
        <taxon>Bacilli</taxon>
        <taxon>Bacillales</taxon>
        <taxon>Paenibacillaceae</taxon>
        <taxon>Candidatus Reconcilbacillus</taxon>
    </lineage>
</organism>
<dbReference type="Proteomes" id="UP000243688">
    <property type="component" value="Unassembled WGS sequence"/>
</dbReference>
<dbReference type="InterPro" id="IPR005824">
    <property type="entry name" value="KOW"/>
</dbReference>
<gene>
    <name evidence="5" type="ORF">BLM47_02345</name>
</gene>
<comment type="caution">
    <text evidence="5">The sequence shown here is derived from an EMBL/GenBank/DDBJ whole genome shotgun (WGS) entry which is preliminary data.</text>
</comment>
<sequence length="110" mass="12312">MDDIVGKVTPGQVVRVLRGRDRGKYAIVVKVIDERYVLIADGDKRKFDRPKKKNVLHLQILNDVRPEVAASLRETGKVTNAKLRHALLPYRESAPRPAEAGGESAEEKEV</sequence>
<dbReference type="SMART" id="SM00739">
    <property type="entry name" value="KOW"/>
    <property type="match status" value="1"/>
</dbReference>
<dbReference type="GO" id="GO:1990904">
    <property type="term" value="C:ribonucleoprotein complex"/>
    <property type="evidence" value="ECO:0007669"/>
    <property type="project" value="UniProtKB-KW"/>
</dbReference>
<dbReference type="Gene3D" id="2.30.30.30">
    <property type="match status" value="1"/>
</dbReference>
<name>A0A2A6E2G6_9BACL</name>
<dbReference type="GO" id="GO:0005840">
    <property type="term" value="C:ribosome"/>
    <property type="evidence" value="ECO:0007669"/>
    <property type="project" value="UniProtKB-KW"/>
</dbReference>
<evidence type="ECO:0000256" key="3">
    <source>
        <dbReference type="SAM" id="MobiDB-lite"/>
    </source>
</evidence>
<protein>
    <recommendedName>
        <fullName evidence="4">KOW domain-containing protein</fullName>
    </recommendedName>
</protein>
<evidence type="ECO:0000313" key="5">
    <source>
        <dbReference type="EMBL" id="PDO11330.1"/>
    </source>
</evidence>
<dbReference type="InterPro" id="IPR008991">
    <property type="entry name" value="Translation_prot_SH3-like_sf"/>
</dbReference>
<dbReference type="AlphaFoldDB" id="A0A2A6E2G6"/>
<evidence type="ECO:0000259" key="4">
    <source>
        <dbReference type="SMART" id="SM00739"/>
    </source>
</evidence>
<dbReference type="InterPro" id="IPR041985">
    <property type="entry name" value="Ribosomal_eL14_KOW"/>
</dbReference>
<reference evidence="5 6" key="1">
    <citation type="submission" date="2016-12" db="EMBL/GenBank/DDBJ databases">
        <title>Candidatus Reconcilibacillus cellulovorans genome.</title>
        <authorList>
            <person name="Kolinko S."/>
            <person name="Wu Y.-W."/>
            <person name="Tachea F."/>
            <person name="Denzel E."/>
            <person name="Hiras J."/>
            <person name="Baecker N."/>
            <person name="Chan L.J."/>
            <person name="Eichorst S.A."/>
            <person name="Frey D."/>
            <person name="Adams P.D."/>
            <person name="Pray T."/>
            <person name="Tanjore D."/>
            <person name="Petzold C.J."/>
            <person name="Gladden J.M."/>
            <person name="Simmons B.A."/>
            <person name="Singer S.W."/>
        </authorList>
    </citation>
    <scope>NUCLEOTIDE SEQUENCE [LARGE SCALE GENOMIC DNA]</scope>
    <source>
        <strain evidence="5">JTherm</strain>
    </source>
</reference>
<proteinExistence type="predicted"/>
<feature type="domain" description="KOW" evidence="4">
    <location>
        <begin position="7"/>
        <end position="34"/>
    </location>
</feature>
<dbReference type="InterPro" id="IPR014722">
    <property type="entry name" value="Rib_uL2_dom2"/>
</dbReference>
<dbReference type="CDD" id="cd06088">
    <property type="entry name" value="KOW_RPL14"/>
    <property type="match status" value="1"/>
</dbReference>
<evidence type="ECO:0000256" key="2">
    <source>
        <dbReference type="ARBA" id="ARBA00023274"/>
    </source>
</evidence>
<dbReference type="Pfam" id="PF00467">
    <property type="entry name" value="KOW"/>
    <property type="match status" value="1"/>
</dbReference>
<evidence type="ECO:0000256" key="1">
    <source>
        <dbReference type="ARBA" id="ARBA00022980"/>
    </source>
</evidence>
<dbReference type="EMBL" id="MOXJ01000003">
    <property type="protein sequence ID" value="PDO11330.1"/>
    <property type="molecule type" value="Genomic_DNA"/>
</dbReference>
<keyword evidence="2" id="KW-0687">Ribonucleoprotein</keyword>